<dbReference type="Gene3D" id="3.40.1280.10">
    <property type="match status" value="1"/>
</dbReference>
<dbReference type="Proteomes" id="UP001223743">
    <property type="component" value="Unassembled WGS sequence"/>
</dbReference>
<dbReference type="InterPro" id="IPR029026">
    <property type="entry name" value="tRNA_m1G_MTases_N"/>
</dbReference>
<organism evidence="5 6">
    <name type="scientific">Kaistia geumhonensis</name>
    <dbReference type="NCBI Taxonomy" id="410839"/>
    <lineage>
        <taxon>Bacteria</taxon>
        <taxon>Pseudomonadati</taxon>
        <taxon>Pseudomonadota</taxon>
        <taxon>Alphaproteobacteria</taxon>
        <taxon>Hyphomicrobiales</taxon>
        <taxon>Kaistiaceae</taxon>
        <taxon>Kaistia</taxon>
    </lineage>
</organism>
<dbReference type="CDD" id="cd18095">
    <property type="entry name" value="SpoU-like_rRNA-MTase"/>
    <property type="match status" value="1"/>
</dbReference>
<reference evidence="5 6" key="1">
    <citation type="submission" date="2023-07" db="EMBL/GenBank/DDBJ databases">
        <title>Genomic Encyclopedia of Type Strains, Phase IV (KMG-IV): sequencing the most valuable type-strain genomes for metagenomic binning, comparative biology and taxonomic classification.</title>
        <authorList>
            <person name="Goeker M."/>
        </authorList>
    </citation>
    <scope>NUCLEOTIDE SEQUENCE [LARGE SCALE GENOMIC DNA]</scope>
    <source>
        <strain evidence="5 6">B1-1</strain>
    </source>
</reference>
<dbReference type="RefSeq" id="WP_266282666.1">
    <property type="nucleotide sequence ID" value="NZ_JAPKNF010000002.1"/>
</dbReference>
<dbReference type="InterPro" id="IPR001537">
    <property type="entry name" value="SpoU_MeTrfase"/>
</dbReference>
<dbReference type="SUPFAM" id="SSF55315">
    <property type="entry name" value="L30e-like"/>
    <property type="match status" value="1"/>
</dbReference>
<dbReference type="SUPFAM" id="SSF75217">
    <property type="entry name" value="alpha/beta knot"/>
    <property type="match status" value="1"/>
</dbReference>
<comment type="caution">
    <text evidence="5">The sequence shown here is derived from an EMBL/GenBank/DDBJ whole genome shotgun (WGS) entry which is preliminary data.</text>
</comment>
<dbReference type="GO" id="GO:0008168">
    <property type="term" value="F:methyltransferase activity"/>
    <property type="evidence" value="ECO:0007669"/>
    <property type="project" value="UniProtKB-KW"/>
</dbReference>
<comment type="similarity">
    <text evidence="1">Belongs to the class IV-like SAM-binding methyltransferase superfamily. RNA methyltransferase TrmH family.</text>
</comment>
<evidence type="ECO:0000313" key="6">
    <source>
        <dbReference type="Proteomes" id="UP001223743"/>
    </source>
</evidence>
<dbReference type="Gene3D" id="3.30.1330.30">
    <property type="match status" value="1"/>
</dbReference>
<name>A0ABU0MA81_9HYPH</name>
<dbReference type="GO" id="GO:0032259">
    <property type="term" value="P:methylation"/>
    <property type="evidence" value="ECO:0007669"/>
    <property type="project" value="UniProtKB-KW"/>
</dbReference>
<proteinExistence type="inferred from homology"/>
<evidence type="ECO:0000256" key="1">
    <source>
        <dbReference type="ARBA" id="ARBA00007228"/>
    </source>
</evidence>
<dbReference type="InterPro" id="IPR029028">
    <property type="entry name" value="Alpha/beta_knot_MTases"/>
</dbReference>
<keyword evidence="2 5" id="KW-0489">Methyltransferase</keyword>
<keyword evidence="3" id="KW-0808">Transferase</keyword>
<evidence type="ECO:0000259" key="4">
    <source>
        <dbReference type="SMART" id="SM00967"/>
    </source>
</evidence>
<gene>
    <name evidence="5" type="ORF">QO015_003459</name>
</gene>
<dbReference type="EMBL" id="JAUSWJ010000001">
    <property type="protein sequence ID" value="MDQ0517846.1"/>
    <property type="molecule type" value="Genomic_DNA"/>
</dbReference>
<dbReference type="PANTHER" id="PTHR43191:SF2">
    <property type="entry name" value="RRNA METHYLTRANSFERASE 3, MITOCHONDRIAL"/>
    <property type="match status" value="1"/>
</dbReference>
<evidence type="ECO:0000256" key="3">
    <source>
        <dbReference type="ARBA" id="ARBA00022679"/>
    </source>
</evidence>
<dbReference type="PANTHER" id="PTHR43191">
    <property type="entry name" value="RRNA METHYLTRANSFERASE 3"/>
    <property type="match status" value="1"/>
</dbReference>
<dbReference type="Pfam" id="PF22435">
    <property type="entry name" value="MRM3-like_sub_bind"/>
    <property type="match status" value="1"/>
</dbReference>
<dbReference type="InterPro" id="IPR029064">
    <property type="entry name" value="Ribosomal_eL30-like_sf"/>
</dbReference>
<keyword evidence="6" id="KW-1185">Reference proteome</keyword>
<feature type="domain" description="RNA 2-O ribose methyltransferase substrate binding" evidence="4">
    <location>
        <begin position="43"/>
        <end position="119"/>
    </location>
</feature>
<sequence>MADETDLPVPGQVRVVTSLTNPTIKEIRALALPKYRRESGLFVTEGMKLVADAVEGNWPIRILVYGAKVANHPVVRRVAQTAHARGGDVLEVSEAVLAKITRRENPQMVVGVFEQRFTDADAIEPGRDDLWVALEGIKDPGNLGTIIRTADAAGAKGVILVGDTVDPFGVEAVRATMGSIFHMLLARLSADAFAAWRKSWPGIVVGTHLSGQEDYRTVDYDKPVLLLMGNEQSGLDDRFAALCDHLVKIPQVGRADSLNLAIATGVMLFEIRRGKLTLS</sequence>
<evidence type="ECO:0000256" key="2">
    <source>
        <dbReference type="ARBA" id="ARBA00022603"/>
    </source>
</evidence>
<dbReference type="Pfam" id="PF00588">
    <property type="entry name" value="SpoU_methylase"/>
    <property type="match status" value="1"/>
</dbReference>
<protein>
    <submittedName>
        <fullName evidence="5">TrmH family RNA methyltransferase</fullName>
    </submittedName>
</protein>
<evidence type="ECO:0000313" key="5">
    <source>
        <dbReference type="EMBL" id="MDQ0517846.1"/>
    </source>
</evidence>
<dbReference type="SMART" id="SM00967">
    <property type="entry name" value="SpoU_sub_bind"/>
    <property type="match status" value="1"/>
</dbReference>
<dbReference type="InterPro" id="IPR013123">
    <property type="entry name" value="SpoU_subst-bd"/>
</dbReference>
<dbReference type="InterPro" id="IPR051259">
    <property type="entry name" value="rRNA_Methyltransferase"/>
</dbReference>
<accession>A0ABU0MA81</accession>
<dbReference type="InterPro" id="IPR053888">
    <property type="entry name" value="MRM3-like_sub_bind"/>
</dbReference>